<dbReference type="Gene3D" id="1.10.3910.10">
    <property type="entry name" value="SP0561-like"/>
    <property type="match status" value="1"/>
</dbReference>
<dbReference type="InterPro" id="IPR038062">
    <property type="entry name" value="ScdA-like_N_sf"/>
</dbReference>
<gene>
    <name evidence="2" type="ORF">APZ00_11655</name>
</gene>
<feature type="domain" description="DUF1858" evidence="1">
    <location>
        <begin position="13"/>
        <end position="62"/>
    </location>
</feature>
<dbReference type="RefSeq" id="WP_058898995.1">
    <property type="nucleotide sequence ID" value="NZ_CP013068.1"/>
</dbReference>
<dbReference type="AlphaFoldDB" id="A0A0U3P220"/>
<evidence type="ECO:0000313" key="3">
    <source>
        <dbReference type="Proteomes" id="UP000064921"/>
    </source>
</evidence>
<name>A0A0U3P220_9HYPH</name>
<accession>A0A0U3P220</accession>
<dbReference type="PANTHER" id="PTHR39341:SF1">
    <property type="entry name" value="DUF1858 DOMAIN-CONTAINING PROTEIN"/>
    <property type="match status" value="1"/>
</dbReference>
<keyword evidence="3" id="KW-1185">Reference proteome</keyword>
<dbReference type="SUPFAM" id="SSF140683">
    <property type="entry name" value="SP0561-like"/>
    <property type="match status" value="1"/>
</dbReference>
<evidence type="ECO:0000259" key="1">
    <source>
        <dbReference type="Pfam" id="PF08984"/>
    </source>
</evidence>
<dbReference type="PANTHER" id="PTHR39341">
    <property type="entry name" value="BSL7085 PROTEIN"/>
    <property type="match status" value="1"/>
</dbReference>
<dbReference type="KEGG" id="pphr:APZ00_11655"/>
<reference evidence="2 3" key="1">
    <citation type="submission" date="2015-10" db="EMBL/GenBank/DDBJ databases">
        <title>The world's first case of liver abscess caused by Pannonibacter phragmitetus.</title>
        <authorList>
            <person name="Ming D."/>
            <person name="Wang M."/>
            <person name="Zhou Y."/>
            <person name="Jiang T."/>
            <person name="Hu S."/>
        </authorList>
    </citation>
    <scope>NUCLEOTIDE SEQUENCE [LARGE SCALE GENOMIC DNA]</scope>
    <source>
        <strain evidence="2 3">31801</strain>
    </source>
</reference>
<protein>
    <recommendedName>
        <fullName evidence="1">DUF1858 domain-containing protein</fullName>
    </recommendedName>
</protein>
<dbReference type="InterPro" id="IPR015077">
    <property type="entry name" value="DUF1858"/>
</dbReference>
<dbReference type="InterPro" id="IPR023883">
    <property type="entry name" value="CHP03980_redox-disulphide"/>
</dbReference>
<evidence type="ECO:0000313" key="2">
    <source>
        <dbReference type="EMBL" id="ALV27638.1"/>
    </source>
</evidence>
<proteinExistence type="predicted"/>
<dbReference type="EMBL" id="CP013068">
    <property type="protein sequence ID" value="ALV27638.1"/>
    <property type="molecule type" value="Genomic_DNA"/>
</dbReference>
<dbReference type="NCBIfam" id="TIGR03980">
    <property type="entry name" value="prismane_assoc"/>
    <property type="match status" value="1"/>
</dbReference>
<dbReference type="STRING" id="121719.APZ00_11655"/>
<dbReference type="Proteomes" id="UP000064921">
    <property type="component" value="Chromosome"/>
</dbReference>
<dbReference type="Pfam" id="PF08984">
    <property type="entry name" value="DUF1858"/>
    <property type="match status" value="1"/>
</dbReference>
<sequence>MVTILRGPVCAETILDGMMETYKETIPVFIRRKMRCIGCPIAHLHDVREACEEHHVPLEEFLSDVNRAILGARGKMP</sequence>
<organism evidence="2 3">
    <name type="scientific">Pannonibacter phragmitetus</name>
    <dbReference type="NCBI Taxonomy" id="121719"/>
    <lineage>
        <taxon>Bacteria</taxon>
        <taxon>Pseudomonadati</taxon>
        <taxon>Pseudomonadota</taxon>
        <taxon>Alphaproteobacteria</taxon>
        <taxon>Hyphomicrobiales</taxon>
        <taxon>Stappiaceae</taxon>
        <taxon>Pannonibacter</taxon>
    </lineage>
</organism>